<dbReference type="EMBL" id="FCOI02000026">
    <property type="protein sequence ID" value="SAK84397.1"/>
    <property type="molecule type" value="Genomic_DNA"/>
</dbReference>
<accession>A0A158CS24</accession>
<protein>
    <submittedName>
        <fullName evidence="1">Transcriptional regulator</fullName>
    </submittedName>
</protein>
<proteinExistence type="predicted"/>
<reference evidence="2" key="1">
    <citation type="submission" date="2016-01" db="EMBL/GenBank/DDBJ databases">
        <authorList>
            <person name="Peeters Charlotte."/>
        </authorList>
    </citation>
    <scope>NUCLEOTIDE SEQUENCE [LARGE SCALE GENOMIC DNA]</scope>
</reference>
<dbReference type="OrthoDB" id="9025276at2"/>
<organism evidence="1 2">
    <name type="scientific">Caballeronia temeraria</name>
    <dbReference type="NCBI Taxonomy" id="1777137"/>
    <lineage>
        <taxon>Bacteria</taxon>
        <taxon>Pseudomonadati</taxon>
        <taxon>Pseudomonadota</taxon>
        <taxon>Betaproteobacteria</taxon>
        <taxon>Burkholderiales</taxon>
        <taxon>Burkholderiaceae</taxon>
        <taxon>Caballeronia</taxon>
    </lineage>
</organism>
<dbReference type="Proteomes" id="UP000054624">
    <property type="component" value="Unassembled WGS sequence"/>
</dbReference>
<dbReference type="RefSeq" id="WP_061163507.1">
    <property type="nucleotide sequence ID" value="NZ_FCOI02000026.1"/>
</dbReference>
<gene>
    <name evidence="1" type="ORF">AWB76_05836</name>
</gene>
<name>A0A158CS24_9BURK</name>
<evidence type="ECO:0000313" key="1">
    <source>
        <dbReference type="EMBL" id="SAK84397.1"/>
    </source>
</evidence>
<dbReference type="AlphaFoldDB" id="A0A158CS24"/>
<evidence type="ECO:0000313" key="2">
    <source>
        <dbReference type="Proteomes" id="UP000054624"/>
    </source>
</evidence>
<sequence length="72" mass="8619">MNRSNHYRGYAVHPTAHRLRDKSFSANVLLERSNGEQTDTQYRFYSLDYFSKESDALDFSKRWAREWIDARG</sequence>
<keyword evidence="2" id="KW-1185">Reference proteome</keyword>